<dbReference type="EMBL" id="JBBKTW010000012">
    <property type="protein sequence ID" value="MEN2991629.1"/>
    <property type="molecule type" value="Genomic_DNA"/>
</dbReference>
<name>A0ABU9YS27_9PROT</name>
<gene>
    <name evidence="2" type="ORF">WG926_25175</name>
</gene>
<evidence type="ECO:0000313" key="2">
    <source>
        <dbReference type="EMBL" id="MEN2991629.1"/>
    </source>
</evidence>
<evidence type="ECO:0000256" key="1">
    <source>
        <dbReference type="SAM" id="Phobius"/>
    </source>
</evidence>
<feature type="transmembrane region" description="Helical" evidence="1">
    <location>
        <begin position="56"/>
        <end position="81"/>
    </location>
</feature>
<proteinExistence type="predicted"/>
<sequence>MVLRLAAVGSPVWRSGSARFVWLAAHAGTATKVEANVAAAKVDMRFRIVRDLPPVLFVPVLFVPVLFVPVLFVVWPAALIASGSAGR</sequence>
<dbReference type="Proteomes" id="UP001413721">
    <property type="component" value="Unassembled WGS sequence"/>
</dbReference>
<comment type="caution">
    <text evidence="2">The sequence shown here is derived from an EMBL/GenBank/DDBJ whole genome shotgun (WGS) entry which is preliminary data.</text>
</comment>
<protein>
    <submittedName>
        <fullName evidence="2">Uncharacterized protein</fullName>
    </submittedName>
</protein>
<accession>A0ABU9YS27</accession>
<organism evidence="2 3">
    <name type="scientific">Tistrella arctica</name>
    <dbReference type="NCBI Taxonomy" id="3133430"/>
    <lineage>
        <taxon>Bacteria</taxon>
        <taxon>Pseudomonadati</taxon>
        <taxon>Pseudomonadota</taxon>
        <taxon>Alphaproteobacteria</taxon>
        <taxon>Geminicoccales</taxon>
        <taxon>Geminicoccaceae</taxon>
        <taxon>Tistrella</taxon>
    </lineage>
</organism>
<keyword evidence="1" id="KW-0472">Membrane</keyword>
<reference evidence="2 3" key="1">
    <citation type="submission" date="2024-03" db="EMBL/GenBank/DDBJ databases">
        <title>High-quality draft genome sequencing of Tistrella sp. BH-R2-4.</title>
        <authorList>
            <person name="Dong C."/>
        </authorList>
    </citation>
    <scope>NUCLEOTIDE SEQUENCE [LARGE SCALE GENOMIC DNA]</scope>
    <source>
        <strain evidence="2 3">BH-R2-4</strain>
    </source>
</reference>
<keyword evidence="3" id="KW-1185">Reference proteome</keyword>
<evidence type="ECO:0000313" key="3">
    <source>
        <dbReference type="Proteomes" id="UP001413721"/>
    </source>
</evidence>
<dbReference type="RefSeq" id="WP_345938574.1">
    <property type="nucleotide sequence ID" value="NZ_JBBKTW010000012.1"/>
</dbReference>
<keyword evidence="1" id="KW-0812">Transmembrane</keyword>
<keyword evidence="1" id="KW-1133">Transmembrane helix</keyword>